<dbReference type="SUPFAM" id="SSF52317">
    <property type="entry name" value="Class I glutamine amidotransferase-like"/>
    <property type="match status" value="1"/>
</dbReference>
<evidence type="ECO:0000256" key="3">
    <source>
        <dbReference type="ARBA" id="ARBA00023239"/>
    </source>
</evidence>
<proteinExistence type="inferred from homology"/>
<evidence type="ECO:0000313" key="8">
    <source>
        <dbReference type="Proteomes" id="UP000054279"/>
    </source>
</evidence>
<evidence type="ECO:0000256" key="5">
    <source>
        <dbReference type="ARBA" id="ARBA00048082"/>
    </source>
</evidence>
<dbReference type="Gene3D" id="3.40.50.880">
    <property type="match status" value="1"/>
</dbReference>
<evidence type="ECO:0000256" key="1">
    <source>
        <dbReference type="ARBA" id="ARBA00013134"/>
    </source>
</evidence>
<evidence type="ECO:0000256" key="2">
    <source>
        <dbReference type="ARBA" id="ARBA00023016"/>
    </source>
</evidence>
<evidence type="ECO:0000313" key="7">
    <source>
        <dbReference type="EMBL" id="KIJ34986.1"/>
    </source>
</evidence>
<name>A0A0C9VCE7_SPHS4</name>
<evidence type="ECO:0000256" key="4">
    <source>
        <dbReference type="ARBA" id="ARBA00038493"/>
    </source>
</evidence>
<keyword evidence="8" id="KW-1185">Reference proteome</keyword>
<sequence>MSPKFLFVYTSANKNLKGGQTGWFLPEAAHPYYKLISHVEIDFAAPAGPNPPVDENSVRTFKDDEESVKFLKDPEVVSKLQTAKKLTEVNVDEYDGVLYIGGHGPSIDLPTDVDNIGLANKFWAANKIVSAVCHGPAHKRALVGVTDSNGKSIFAGRNATGFSNAEEKILDGVESIPFLLEDRIKELGGQFEVAEKPFSPKVVVDGNLITGQNPASAGPIGDAILKSLGL</sequence>
<dbReference type="GO" id="GO:0005737">
    <property type="term" value="C:cytoplasm"/>
    <property type="evidence" value="ECO:0007669"/>
    <property type="project" value="TreeGrafter"/>
</dbReference>
<gene>
    <name evidence="7" type="ORF">M422DRAFT_61332</name>
</gene>
<dbReference type="InterPro" id="IPR050325">
    <property type="entry name" value="Prot/Nucl_acid_deglycase"/>
</dbReference>
<comment type="similarity">
    <text evidence="4">Belongs to the peptidase C56 family. HSP31-like subfamily.</text>
</comment>
<organism evidence="7 8">
    <name type="scientific">Sphaerobolus stellatus (strain SS14)</name>
    <dbReference type="NCBI Taxonomy" id="990650"/>
    <lineage>
        <taxon>Eukaryota</taxon>
        <taxon>Fungi</taxon>
        <taxon>Dikarya</taxon>
        <taxon>Basidiomycota</taxon>
        <taxon>Agaricomycotina</taxon>
        <taxon>Agaricomycetes</taxon>
        <taxon>Phallomycetidae</taxon>
        <taxon>Geastrales</taxon>
        <taxon>Sphaerobolaceae</taxon>
        <taxon>Sphaerobolus</taxon>
    </lineage>
</organism>
<dbReference type="InterPro" id="IPR029062">
    <property type="entry name" value="Class_I_gatase-like"/>
</dbReference>
<dbReference type="Proteomes" id="UP000054279">
    <property type="component" value="Unassembled WGS sequence"/>
</dbReference>
<dbReference type="Pfam" id="PF01965">
    <property type="entry name" value="DJ-1_PfpI"/>
    <property type="match status" value="1"/>
</dbReference>
<dbReference type="GO" id="GO:0019243">
    <property type="term" value="P:methylglyoxal catabolic process to D-lactate via S-lactoyl-glutathione"/>
    <property type="evidence" value="ECO:0007669"/>
    <property type="project" value="TreeGrafter"/>
</dbReference>
<dbReference type="AlphaFoldDB" id="A0A0C9VCE7"/>
<dbReference type="PANTHER" id="PTHR48094">
    <property type="entry name" value="PROTEIN/NUCLEIC ACID DEGLYCASE DJ-1-RELATED"/>
    <property type="match status" value="1"/>
</dbReference>
<evidence type="ECO:0000259" key="6">
    <source>
        <dbReference type="Pfam" id="PF01965"/>
    </source>
</evidence>
<dbReference type="HOGENOM" id="CLU_070319_2_0_1"/>
<keyword evidence="2" id="KW-0346">Stress response</keyword>
<dbReference type="EMBL" id="KN837194">
    <property type="protein sequence ID" value="KIJ34986.1"/>
    <property type="molecule type" value="Genomic_DNA"/>
</dbReference>
<dbReference type="EC" id="4.2.1.130" evidence="1"/>
<accession>A0A0C9VCE7</accession>
<dbReference type="CDD" id="cd03141">
    <property type="entry name" value="GATase1_Hsp31_like"/>
    <property type="match status" value="1"/>
</dbReference>
<dbReference type="OrthoDB" id="543156at2759"/>
<dbReference type="GO" id="GO:0019172">
    <property type="term" value="F:glyoxalase III activity"/>
    <property type="evidence" value="ECO:0007669"/>
    <property type="project" value="UniProtKB-EC"/>
</dbReference>
<comment type="catalytic activity">
    <reaction evidence="5">
        <text>methylglyoxal + H2O = (R)-lactate + H(+)</text>
        <dbReference type="Rhea" id="RHEA:27754"/>
        <dbReference type="ChEBI" id="CHEBI:15377"/>
        <dbReference type="ChEBI" id="CHEBI:15378"/>
        <dbReference type="ChEBI" id="CHEBI:16004"/>
        <dbReference type="ChEBI" id="CHEBI:17158"/>
        <dbReference type="EC" id="4.2.1.130"/>
    </reaction>
</comment>
<feature type="domain" description="DJ-1/PfpI" evidence="6">
    <location>
        <begin position="58"/>
        <end position="222"/>
    </location>
</feature>
<protein>
    <recommendedName>
        <fullName evidence="1">D-lactate dehydratase</fullName>
        <ecNumber evidence="1">4.2.1.130</ecNumber>
    </recommendedName>
</protein>
<reference evidence="7 8" key="1">
    <citation type="submission" date="2014-06" db="EMBL/GenBank/DDBJ databases">
        <title>Evolutionary Origins and Diversification of the Mycorrhizal Mutualists.</title>
        <authorList>
            <consortium name="DOE Joint Genome Institute"/>
            <consortium name="Mycorrhizal Genomics Consortium"/>
            <person name="Kohler A."/>
            <person name="Kuo A."/>
            <person name="Nagy L.G."/>
            <person name="Floudas D."/>
            <person name="Copeland A."/>
            <person name="Barry K.W."/>
            <person name="Cichocki N."/>
            <person name="Veneault-Fourrey C."/>
            <person name="LaButti K."/>
            <person name="Lindquist E.A."/>
            <person name="Lipzen A."/>
            <person name="Lundell T."/>
            <person name="Morin E."/>
            <person name="Murat C."/>
            <person name="Riley R."/>
            <person name="Ohm R."/>
            <person name="Sun H."/>
            <person name="Tunlid A."/>
            <person name="Henrissat B."/>
            <person name="Grigoriev I.V."/>
            <person name="Hibbett D.S."/>
            <person name="Martin F."/>
        </authorList>
    </citation>
    <scope>NUCLEOTIDE SEQUENCE [LARGE SCALE GENOMIC DNA]</scope>
    <source>
        <strain evidence="7 8">SS14</strain>
    </source>
</reference>
<keyword evidence="3" id="KW-0456">Lyase</keyword>
<dbReference type="PANTHER" id="PTHR48094:SF11">
    <property type="entry name" value="GLUTATHIONE-INDEPENDENT GLYOXALASE HSP31-RELATED"/>
    <property type="match status" value="1"/>
</dbReference>
<dbReference type="InterPro" id="IPR002818">
    <property type="entry name" value="DJ-1/PfpI"/>
</dbReference>